<dbReference type="InterPro" id="IPR018514">
    <property type="entry name" value="Rabaptin_CC"/>
</dbReference>
<sequence>MEQTEELEGTEVINADLSSDNPISSLDENHSSLDENPISSLDENHLSQTADDSKSPTADAKNLSKEELVQLVADLRMNEERFRKAKNEQDEEFGRHRAMFKELYMQKEGEVGQAHQQSASSAAEFQRLRRNYAEVQRELAELKSVALVAETASKEEMTLMTERFTQEIASMEQAVRTMVEDAEQSTERKFQADRKQLIDENNRLREENEELSRRLQSVDRGLLASLGRKVGVSMPGSPVNVAVGKSLKSRSPSLDEESYSREMRRAKDDADVLKSIVLPLEEEIKALKSQLQEAVEKVDYYEQEKLKPNFQSSQSLDSLARKFGAKEFDLSTASKSDIEMYLGVLQTQKSVLQDEAVNCQRELGKAQKLLDQERELSQYLQKCLNNPQQRMPTKNNSEDSLDFVKSDNLSLRSTGDGDESPTNNHPLLEMSLPSDFDTHSTASASTPTTSGFEESLLTSSHESGSSPKRTMIQAGGSDKCDMCANYESQLQAAQKLETRLKQDVANAARAMDRLKDDLKREQQFRSDIDIRITKSMEETQTQISDLYKRLSESEKLLIESQEAHGKSRKAIEHALREMAGEREKAMIEMNFLSKENDRLVDRHSKHSRQMQEETISLPTEMEELHLHLLQYREDVIRNRVAKEHTEERLQNELQTRDSVVEMLSKEIGK</sequence>
<dbReference type="EMBL" id="MTYJ01000060">
    <property type="protein sequence ID" value="OQV17493.1"/>
    <property type="molecule type" value="Genomic_DNA"/>
</dbReference>
<dbReference type="InterPro" id="IPR015390">
    <property type="entry name" value="Rabaptin_Rab5-bd_dom"/>
</dbReference>
<evidence type="ECO:0000256" key="9">
    <source>
        <dbReference type="ARBA" id="ARBA00022927"/>
    </source>
</evidence>
<feature type="compositionally biased region" description="Polar residues" evidence="12">
    <location>
        <begin position="16"/>
        <end position="26"/>
    </location>
</feature>
<evidence type="ECO:0000256" key="8">
    <source>
        <dbReference type="ARBA" id="ARBA00022753"/>
    </source>
</evidence>
<evidence type="ECO:0000256" key="2">
    <source>
        <dbReference type="ARBA" id="ARBA00004496"/>
    </source>
</evidence>
<keyword evidence="6" id="KW-0597">Phosphoprotein</keyword>
<evidence type="ECO:0000256" key="5">
    <source>
        <dbReference type="ARBA" id="ARBA00022490"/>
    </source>
</evidence>
<feature type="region of interest" description="Disordered" evidence="12">
    <location>
        <begin position="1"/>
        <end position="65"/>
    </location>
</feature>
<dbReference type="GO" id="GO:0006897">
    <property type="term" value="P:endocytosis"/>
    <property type="evidence" value="ECO:0007669"/>
    <property type="project" value="UniProtKB-KW"/>
</dbReference>
<keyword evidence="4" id="KW-0813">Transport</keyword>
<evidence type="ECO:0000256" key="1">
    <source>
        <dbReference type="ARBA" id="ARBA00004412"/>
    </source>
</evidence>
<dbReference type="OrthoDB" id="79940at2759"/>
<evidence type="ECO:0000256" key="7">
    <source>
        <dbReference type="ARBA" id="ARBA00022583"/>
    </source>
</evidence>
<keyword evidence="8" id="KW-0967">Endosome</keyword>
<keyword evidence="7" id="KW-0254">Endocytosis</keyword>
<evidence type="ECO:0000256" key="3">
    <source>
        <dbReference type="ARBA" id="ARBA00006603"/>
    </source>
</evidence>
<evidence type="ECO:0000256" key="4">
    <source>
        <dbReference type="ARBA" id="ARBA00022448"/>
    </source>
</evidence>
<keyword evidence="16" id="KW-1185">Reference proteome</keyword>
<keyword evidence="10 11" id="KW-0175">Coiled coil</keyword>
<dbReference type="GO" id="GO:0015031">
    <property type="term" value="P:protein transport"/>
    <property type="evidence" value="ECO:0007669"/>
    <property type="project" value="UniProtKB-KW"/>
</dbReference>
<dbReference type="Proteomes" id="UP000192578">
    <property type="component" value="Unassembled WGS sequence"/>
</dbReference>
<feature type="domain" description="Rabaptin coiled-coil" evidence="13">
    <location>
        <begin position="254"/>
        <end position="382"/>
    </location>
</feature>
<evidence type="ECO:0000313" key="15">
    <source>
        <dbReference type="EMBL" id="OQV17493.1"/>
    </source>
</evidence>
<comment type="similarity">
    <text evidence="3">Belongs to the rabaptin family.</text>
</comment>
<reference evidence="16" key="1">
    <citation type="submission" date="2017-01" db="EMBL/GenBank/DDBJ databases">
        <title>Comparative genomics of anhydrobiosis in the tardigrade Hypsibius dujardini.</title>
        <authorList>
            <person name="Yoshida Y."/>
            <person name="Koutsovoulos G."/>
            <person name="Laetsch D."/>
            <person name="Stevens L."/>
            <person name="Kumar S."/>
            <person name="Horikawa D."/>
            <person name="Ishino K."/>
            <person name="Komine S."/>
            <person name="Tomita M."/>
            <person name="Blaxter M."/>
            <person name="Arakawa K."/>
        </authorList>
    </citation>
    <scope>NUCLEOTIDE SEQUENCE [LARGE SCALE GENOMIC DNA]</scope>
    <source>
        <strain evidence="16">Z151</strain>
    </source>
</reference>
<comment type="caution">
    <text evidence="15">The sequence shown here is derived from an EMBL/GenBank/DDBJ whole genome shotgun (WGS) entry which is preliminary data.</text>
</comment>
<dbReference type="Pfam" id="PF03528">
    <property type="entry name" value="Rabaptin"/>
    <property type="match status" value="2"/>
</dbReference>
<proteinExistence type="inferred from homology"/>
<evidence type="ECO:0000313" key="16">
    <source>
        <dbReference type="Proteomes" id="UP000192578"/>
    </source>
</evidence>
<dbReference type="InterPro" id="IPR003914">
    <property type="entry name" value="Rabaptin"/>
</dbReference>
<evidence type="ECO:0000259" key="14">
    <source>
        <dbReference type="Pfam" id="PF09311"/>
    </source>
</evidence>
<keyword evidence="9" id="KW-0653">Protein transport</keyword>
<evidence type="ECO:0000256" key="12">
    <source>
        <dbReference type="SAM" id="MobiDB-lite"/>
    </source>
</evidence>
<evidence type="ECO:0000256" key="10">
    <source>
        <dbReference type="ARBA" id="ARBA00023054"/>
    </source>
</evidence>
<feature type="coiled-coil region" evidence="11">
    <location>
        <begin position="187"/>
        <end position="221"/>
    </location>
</feature>
<feature type="region of interest" description="Disordered" evidence="12">
    <location>
        <begin position="408"/>
        <end position="473"/>
    </location>
</feature>
<dbReference type="GO" id="GO:0005096">
    <property type="term" value="F:GTPase activator activity"/>
    <property type="evidence" value="ECO:0007669"/>
    <property type="project" value="InterPro"/>
</dbReference>
<feature type="domain" description="Rabaptin GTPase-Rab5 binding" evidence="14">
    <location>
        <begin position="480"/>
        <end position="653"/>
    </location>
</feature>
<feature type="domain" description="Rabaptin coiled-coil" evidence="13">
    <location>
        <begin position="66"/>
        <end position="216"/>
    </location>
</feature>
<evidence type="ECO:0000259" key="13">
    <source>
        <dbReference type="Pfam" id="PF03528"/>
    </source>
</evidence>
<dbReference type="PANTHER" id="PTHR31179">
    <property type="entry name" value="RAB GTPASE-BINDING EFFECTOR PROTEIN"/>
    <property type="match status" value="1"/>
</dbReference>
<feature type="compositionally biased region" description="Low complexity" evidence="12">
    <location>
        <begin position="440"/>
        <end position="466"/>
    </location>
</feature>
<dbReference type="GO" id="GO:0005769">
    <property type="term" value="C:early endosome"/>
    <property type="evidence" value="ECO:0007669"/>
    <property type="project" value="UniProtKB-SubCell"/>
</dbReference>
<dbReference type="GO" id="GO:0008083">
    <property type="term" value="F:growth factor activity"/>
    <property type="evidence" value="ECO:0007669"/>
    <property type="project" value="InterPro"/>
</dbReference>
<organism evidence="15 16">
    <name type="scientific">Hypsibius exemplaris</name>
    <name type="common">Freshwater tardigrade</name>
    <dbReference type="NCBI Taxonomy" id="2072580"/>
    <lineage>
        <taxon>Eukaryota</taxon>
        <taxon>Metazoa</taxon>
        <taxon>Ecdysozoa</taxon>
        <taxon>Tardigrada</taxon>
        <taxon>Eutardigrada</taxon>
        <taxon>Parachela</taxon>
        <taxon>Hypsibioidea</taxon>
        <taxon>Hypsibiidae</taxon>
        <taxon>Hypsibius</taxon>
    </lineage>
</organism>
<feature type="compositionally biased region" description="Polar residues" evidence="12">
    <location>
        <begin position="37"/>
        <end position="50"/>
    </location>
</feature>
<dbReference type="SUPFAM" id="SSF103652">
    <property type="entry name" value="G protein-binding domain"/>
    <property type="match status" value="1"/>
</dbReference>
<name>A0A1W0WQR2_HYPEX</name>
<evidence type="ECO:0000256" key="11">
    <source>
        <dbReference type="SAM" id="Coils"/>
    </source>
</evidence>
<protein>
    <submittedName>
        <fullName evidence="15">Rab GTPase-binding effector protein 1</fullName>
    </submittedName>
</protein>
<keyword evidence="5" id="KW-0963">Cytoplasm</keyword>
<gene>
    <name evidence="15" type="ORF">BV898_08426</name>
</gene>
<dbReference type="AlphaFoldDB" id="A0A1W0WQR2"/>
<accession>A0A1W0WQR2</accession>
<evidence type="ECO:0000256" key="6">
    <source>
        <dbReference type="ARBA" id="ARBA00022553"/>
    </source>
</evidence>
<dbReference type="PANTHER" id="PTHR31179:SF7">
    <property type="entry name" value="FYVE-TYPE DOMAIN-CONTAINING PROTEIN"/>
    <property type="match status" value="1"/>
</dbReference>
<comment type="subcellular location">
    <subcellularLocation>
        <location evidence="2">Cytoplasm</location>
    </subcellularLocation>
    <subcellularLocation>
        <location evidence="1">Early endosome</location>
    </subcellularLocation>
</comment>
<feature type="coiled-coil region" evidence="11">
    <location>
        <begin position="483"/>
        <end position="602"/>
    </location>
</feature>
<feature type="coiled-coil region" evidence="11">
    <location>
        <begin position="277"/>
        <end position="304"/>
    </location>
</feature>
<dbReference type="Pfam" id="PF09311">
    <property type="entry name" value="Rab5-bind"/>
    <property type="match status" value="1"/>
</dbReference>